<comment type="similarity">
    <text evidence="4 14">Belongs to the tetraspanin (TM4SF) family.</text>
</comment>
<feature type="disulfide bond" evidence="13">
    <location>
        <begin position="173"/>
        <end position="193"/>
    </location>
</feature>
<dbReference type="InterPro" id="IPR000301">
    <property type="entry name" value="Tetraspanin_animals"/>
</dbReference>
<accession>A0A210QSS5</accession>
<dbReference type="EMBL" id="NEDP02002060">
    <property type="protein sequence ID" value="OWF51776.1"/>
    <property type="molecule type" value="Genomic_DNA"/>
</dbReference>
<keyword evidence="12" id="KW-0325">Glycoprotein</keyword>
<evidence type="ECO:0000256" key="6">
    <source>
        <dbReference type="ARBA" id="ARBA00022490"/>
    </source>
</evidence>
<keyword evidence="6" id="KW-0963">Cytoplasm</keyword>
<dbReference type="Proteomes" id="UP000242188">
    <property type="component" value="Unassembled WGS sequence"/>
</dbReference>
<dbReference type="GO" id="GO:0005886">
    <property type="term" value="C:plasma membrane"/>
    <property type="evidence" value="ECO:0007669"/>
    <property type="project" value="UniProtKB-SubCell"/>
</dbReference>
<proteinExistence type="inferred from homology"/>
<evidence type="ECO:0000256" key="8">
    <source>
        <dbReference type="ARBA" id="ARBA00022949"/>
    </source>
</evidence>
<keyword evidence="11 13" id="KW-1015">Disulfide bond</keyword>
<reference evidence="15 16" key="1">
    <citation type="journal article" date="2017" name="Nat. Ecol. Evol.">
        <title>Scallop genome provides insights into evolution of bilaterian karyotype and development.</title>
        <authorList>
            <person name="Wang S."/>
            <person name="Zhang J."/>
            <person name="Jiao W."/>
            <person name="Li J."/>
            <person name="Xun X."/>
            <person name="Sun Y."/>
            <person name="Guo X."/>
            <person name="Huan P."/>
            <person name="Dong B."/>
            <person name="Zhang L."/>
            <person name="Hu X."/>
            <person name="Sun X."/>
            <person name="Wang J."/>
            <person name="Zhao C."/>
            <person name="Wang Y."/>
            <person name="Wang D."/>
            <person name="Huang X."/>
            <person name="Wang R."/>
            <person name="Lv J."/>
            <person name="Li Y."/>
            <person name="Zhang Z."/>
            <person name="Liu B."/>
            <person name="Lu W."/>
            <person name="Hui Y."/>
            <person name="Liang J."/>
            <person name="Zhou Z."/>
            <person name="Hou R."/>
            <person name="Li X."/>
            <person name="Liu Y."/>
            <person name="Li H."/>
            <person name="Ning X."/>
            <person name="Lin Y."/>
            <person name="Zhao L."/>
            <person name="Xing Q."/>
            <person name="Dou J."/>
            <person name="Li Y."/>
            <person name="Mao J."/>
            <person name="Guo H."/>
            <person name="Dou H."/>
            <person name="Li T."/>
            <person name="Mu C."/>
            <person name="Jiang W."/>
            <person name="Fu Q."/>
            <person name="Fu X."/>
            <person name="Miao Y."/>
            <person name="Liu J."/>
            <person name="Yu Q."/>
            <person name="Li R."/>
            <person name="Liao H."/>
            <person name="Li X."/>
            <person name="Kong Y."/>
            <person name="Jiang Z."/>
            <person name="Chourrout D."/>
            <person name="Li R."/>
            <person name="Bao Z."/>
        </authorList>
    </citation>
    <scope>NUCLEOTIDE SEQUENCE [LARGE SCALE GENOMIC DNA]</scope>
    <source>
        <strain evidence="15 16">PY_sf001</strain>
    </source>
</reference>
<evidence type="ECO:0000256" key="12">
    <source>
        <dbReference type="ARBA" id="ARBA00023180"/>
    </source>
</evidence>
<evidence type="ECO:0000256" key="9">
    <source>
        <dbReference type="ARBA" id="ARBA00022989"/>
    </source>
</evidence>
<evidence type="ECO:0000256" key="13">
    <source>
        <dbReference type="PIRSR" id="PIRSR002419-1"/>
    </source>
</evidence>
<dbReference type="Pfam" id="PF00335">
    <property type="entry name" value="Tetraspanin"/>
    <property type="match status" value="1"/>
</dbReference>
<dbReference type="PANTHER" id="PTHR19282:SF431">
    <property type="entry name" value="TETRASPANIN 26A, ISOFORM B-RELATED"/>
    <property type="match status" value="1"/>
</dbReference>
<dbReference type="AlphaFoldDB" id="A0A210QSS5"/>
<dbReference type="GO" id="GO:0019899">
    <property type="term" value="F:enzyme binding"/>
    <property type="evidence" value="ECO:0007669"/>
    <property type="project" value="UniProtKB-ARBA"/>
</dbReference>
<dbReference type="GO" id="GO:0005912">
    <property type="term" value="C:adherens junction"/>
    <property type="evidence" value="ECO:0007669"/>
    <property type="project" value="UniProtKB-SubCell"/>
</dbReference>
<protein>
    <recommendedName>
        <fullName evidence="14">Tetraspanin</fullName>
    </recommendedName>
</protein>
<keyword evidence="10 14" id="KW-0472">Membrane</keyword>
<evidence type="ECO:0000313" key="16">
    <source>
        <dbReference type="Proteomes" id="UP000242188"/>
    </source>
</evidence>
<sequence>MEDRGQEPEFETQSRRRDSYLDRSEVSSCVKYILFFTNLILFVAAAGALGLGIWIQVLKGKVVLHLVDLLFDPSVMIMCLGGSVTFLVAFFGCFGSLRENLVLLTIYHTLVTLLLLVELALVVFVFVFYFSPETLESLNIVPEDALRDAIVKYRDDPDMQDLIDGIQEMMDCCGVSNTPTGYRDWNENIYFNCSDFNPSHERCSVPFSCCVLNPGDKINILCGNSALEVTTEVAEKAIHPEGCLYKLGVWIQRNSLIVGGSTLGIFIPQIIAICFAKQLKDQIEAQTAKWKFDRT</sequence>
<keyword evidence="8" id="KW-0965">Cell junction</keyword>
<dbReference type="Gene3D" id="1.10.1450.10">
    <property type="entry name" value="Tetraspanin"/>
    <property type="match status" value="1"/>
</dbReference>
<evidence type="ECO:0000256" key="2">
    <source>
        <dbReference type="ARBA" id="ARBA00004536"/>
    </source>
</evidence>
<evidence type="ECO:0000256" key="5">
    <source>
        <dbReference type="ARBA" id="ARBA00022475"/>
    </source>
</evidence>
<evidence type="ECO:0000313" key="15">
    <source>
        <dbReference type="EMBL" id="OWF51776.1"/>
    </source>
</evidence>
<keyword evidence="9 14" id="KW-1133">Transmembrane helix</keyword>
<dbReference type="OrthoDB" id="2014092at2759"/>
<comment type="subcellular location">
    <subcellularLocation>
        <location evidence="2">Cell junction</location>
        <location evidence="2">Adherens junction</location>
    </subcellularLocation>
    <subcellularLocation>
        <location evidence="3">Cell membrane</location>
        <topology evidence="3">Multi-pass membrane protein</topology>
    </subcellularLocation>
    <subcellularLocation>
        <location evidence="1">Cytoplasm</location>
    </subcellularLocation>
    <subcellularLocation>
        <location evidence="14">Membrane</location>
        <topology evidence="14">Multi-pass membrane protein</topology>
    </subcellularLocation>
</comment>
<organism evidence="15 16">
    <name type="scientific">Mizuhopecten yessoensis</name>
    <name type="common">Japanese scallop</name>
    <name type="synonym">Patinopecten yessoensis</name>
    <dbReference type="NCBI Taxonomy" id="6573"/>
    <lineage>
        <taxon>Eukaryota</taxon>
        <taxon>Metazoa</taxon>
        <taxon>Spiralia</taxon>
        <taxon>Lophotrochozoa</taxon>
        <taxon>Mollusca</taxon>
        <taxon>Bivalvia</taxon>
        <taxon>Autobranchia</taxon>
        <taxon>Pteriomorphia</taxon>
        <taxon>Pectinida</taxon>
        <taxon>Pectinoidea</taxon>
        <taxon>Pectinidae</taxon>
        <taxon>Mizuhopecten</taxon>
    </lineage>
</organism>
<feature type="disulfide bond" evidence="13">
    <location>
        <begin position="172"/>
        <end position="209"/>
    </location>
</feature>
<dbReference type="PRINTS" id="PR00259">
    <property type="entry name" value="TMFOUR"/>
</dbReference>
<feature type="transmembrane region" description="Helical" evidence="14">
    <location>
        <begin position="75"/>
        <end position="94"/>
    </location>
</feature>
<feature type="transmembrane region" description="Helical" evidence="14">
    <location>
        <begin position="256"/>
        <end position="276"/>
    </location>
</feature>
<dbReference type="SUPFAM" id="SSF48652">
    <property type="entry name" value="Tetraspanin"/>
    <property type="match status" value="1"/>
</dbReference>
<comment type="caution">
    <text evidence="15">The sequence shown here is derived from an EMBL/GenBank/DDBJ whole genome shotgun (WGS) entry which is preliminary data.</text>
</comment>
<evidence type="ECO:0000256" key="7">
    <source>
        <dbReference type="ARBA" id="ARBA00022692"/>
    </source>
</evidence>
<dbReference type="InterPro" id="IPR008952">
    <property type="entry name" value="Tetraspanin_EC2_sf"/>
</dbReference>
<evidence type="ECO:0000256" key="3">
    <source>
        <dbReference type="ARBA" id="ARBA00004651"/>
    </source>
</evidence>
<evidence type="ECO:0000256" key="1">
    <source>
        <dbReference type="ARBA" id="ARBA00004496"/>
    </source>
</evidence>
<keyword evidence="5" id="KW-1003">Cell membrane</keyword>
<dbReference type="GO" id="GO:0072659">
    <property type="term" value="P:protein localization to plasma membrane"/>
    <property type="evidence" value="ECO:0007669"/>
    <property type="project" value="UniProtKB-ARBA"/>
</dbReference>
<evidence type="ECO:0000256" key="14">
    <source>
        <dbReference type="RuleBase" id="RU361218"/>
    </source>
</evidence>
<feature type="transmembrane region" description="Helical" evidence="14">
    <location>
        <begin position="32"/>
        <end position="55"/>
    </location>
</feature>
<keyword evidence="7 14" id="KW-0812">Transmembrane</keyword>
<keyword evidence="16" id="KW-1185">Reference proteome</keyword>
<dbReference type="GO" id="GO:0005737">
    <property type="term" value="C:cytoplasm"/>
    <property type="evidence" value="ECO:0007669"/>
    <property type="project" value="UniProtKB-SubCell"/>
</dbReference>
<dbReference type="PANTHER" id="PTHR19282">
    <property type="entry name" value="TETRASPANIN"/>
    <property type="match status" value="1"/>
</dbReference>
<evidence type="ECO:0000256" key="11">
    <source>
        <dbReference type="ARBA" id="ARBA00023157"/>
    </source>
</evidence>
<feature type="transmembrane region" description="Helical" evidence="14">
    <location>
        <begin position="101"/>
        <end position="130"/>
    </location>
</feature>
<dbReference type="PIRSF" id="PIRSF002419">
    <property type="entry name" value="Tetraspanin"/>
    <property type="match status" value="1"/>
</dbReference>
<dbReference type="GO" id="GO:0065003">
    <property type="term" value="P:protein-containing complex assembly"/>
    <property type="evidence" value="ECO:0007669"/>
    <property type="project" value="UniProtKB-ARBA"/>
</dbReference>
<gene>
    <name evidence="15" type="ORF">KP79_PYT17441</name>
</gene>
<dbReference type="GO" id="GO:0051604">
    <property type="term" value="P:protein maturation"/>
    <property type="evidence" value="ECO:0007669"/>
    <property type="project" value="UniProtKB-ARBA"/>
</dbReference>
<name>A0A210QSS5_MIZYE</name>
<dbReference type="InterPro" id="IPR018499">
    <property type="entry name" value="Tetraspanin/Peripherin"/>
</dbReference>
<dbReference type="FunFam" id="1.10.1450.10:FF:000007">
    <property type="entry name" value="Tetraspanin"/>
    <property type="match status" value="1"/>
</dbReference>
<dbReference type="GO" id="GO:0046930">
    <property type="term" value="C:pore complex"/>
    <property type="evidence" value="ECO:0007669"/>
    <property type="project" value="UniProtKB-ARBA"/>
</dbReference>
<evidence type="ECO:0000256" key="4">
    <source>
        <dbReference type="ARBA" id="ARBA00006840"/>
    </source>
</evidence>
<evidence type="ECO:0000256" key="10">
    <source>
        <dbReference type="ARBA" id="ARBA00023136"/>
    </source>
</evidence>